<feature type="region of interest" description="Disordered" evidence="1">
    <location>
        <begin position="1"/>
        <end position="23"/>
    </location>
</feature>
<keyword evidence="3" id="KW-1185">Reference proteome</keyword>
<protein>
    <submittedName>
        <fullName evidence="2">Type II toxin-antitoxin system RelE/ParE family toxin</fullName>
    </submittedName>
</protein>
<accession>A0ABU6JJP6</accession>
<evidence type="ECO:0000313" key="2">
    <source>
        <dbReference type="EMBL" id="MEC4723505.1"/>
    </source>
</evidence>
<evidence type="ECO:0000256" key="1">
    <source>
        <dbReference type="SAM" id="MobiDB-lite"/>
    </source>
</evidence>
<dbReference type="InterPro" id="IPR009387">
    <property type="entry name" value="HigB-2"/>
</dbReference>
<name>A0ABU6JJP6_9BURK</name>
<evidence type="ECO:0000313" key="3">
    <source>
        <dbReference type="Proteomes" id="UP001352263"/>
    </source>
</evidence>
<dbReference type="EMBL" id="JAWIIV010000057">
    <property type="protein sequence ID" value="MEC4723505.1"/>
    <property type="molecule type" value="Genomic_DNA"/>
</dbReference>
<gene>
    <name evidence="2" type="ORF">RY831_30660</name>
</gene>
<comment type="caution">
    <text evidence="2">The sequence shown here is derived from an EMBL/GenBank/DDBJ whole genome shotgun (WGS) entry which is preliminary data.</text>
</comment>
<reference evidence="2 3" key="1">
    <citation type="submission" date="2023-10" db="EMBL/GenBank/DDBJ databases">
        <title>Noviherbaspirillum sp. CPCC 100848 genome assembly.</title>
        <authorList>
            <person name="Li X.Y."/>
            <person name="Fang X.M."/>
        </authorList>
    </citation>
    <scope>NUCLEOTIDE SEQUENCE [LARGE SCALE GENOMIC DNA]</scope>
    <source>
        <strain evidence="2 3">CPCC 100848</strain>
    </source>
</reference>
<organism evidence="2 3">
    <name type="scientific">Noviherbaspirillum album</name>
    <dbReference type="NCBI Taxonomy" id="3080276"/>
    <lineage>
        <taxon>Bacteria</taxon>
        <taxon>Pseudomonadati</taxon>
        <taxon>Pseudomonadota</taxon>
        <taxon>Betaproteobacteria</taxon>
        <taxon>Burkholderiales</taxon>
        <taxon>Oxalobacteraceae</taxon>
        <taxon>Noviherbaspirillum</taxon>
    </lineage>
</organism>
<dbReference type="PIRSF" id="PIRSF018634">
    <property type="entry name" value="UCP018634"/>
    <property type="match status" value="1"/>
</dbReference>
<dbReference type="Proteomes" id="UP001352263">
    <property type="component" value="Unassembled WGS sequence"/>
</dbReference>
<sequence>MPKTTVTPATKRPPNVTKKAAKTPTAKARVFKTKWFAKEAKAQHISDDELCTAIKAVMQGKADDLGGGVWKKRLNDNMHRSIIVAKGGKYWIYAYLFAKADRDNIDDDELAGFKKLAKEYAKLGEAGLATAVELKKLVEICHECE</sequence>
<dbReference type="RefSeq" id="WP_326510119.1">
    <property type="nucleotide sequence ID" value="NZ_JAWIIV010000057.1"/>
</dbReference>
<dbReference type="Pfam" id="PF06296">
    <property type="entry name" value="RelE"/>
    <property type="match status" value="1"/>
</dbReference>
<proteinExistence type="predicted"/>